<dbReference type="PANTHER" id="PTHR30606:SF10">
    <property type="entry name" value="PHOSPHATIDYLINOSITOL MANNOSIDE ACYLTRANSFERASE"/>
    <property type="match status" value="1"/>
</dbReference>
<dbReference type="CDD" id="cd07984">
    <property type="entry name" value="LPLAT_LABLAT-like"/>
    <property type="match status" value="1"/>
</dbReference>
<evidence type="ECO:0000256" key="1">
    <source>
        <dbReference type="ARBA" id="ARBA00004533"/>
    </source>
</evidence>
<evidence type="ECO:0000313" key="8">
    <source>
        <dbReference type="EMBL" id="MBC8431370.1"/>
    </source>
</evidence>
<dbReference type="PANTHER" id="PTHR30606">
    <property type="entry name" value="LIPID A BIOSYNTHESIS LAUROYL ACYLTRANSFERASE"/>
    <property type="match status" value="1"/>
</dbReference>
<keyword evidence="7" id="KW-1133">Transmembrane helix</keyword>
<comment type="caution">
    <text evidence="8">The sequence shown here is derived from an EMBL/GenBank/DDBJ whole genome shotgun (WGS) entry which is preliminary data.</text>
</comment>
<proteinExistence type="predicted"/>
<evidence type="ECO:0000256" key="5">
    <source>
        <dbReference type="ARBA" id="ARBA00023136"/>
    </source>
</evidence>
<dbReference type="Proteomes" id="UP000605201">
    <property type="component" value="Unassembled WGS sequence"/>
</dbReference>
<dbReference type="Pfam" id="PF03279">
    <property type="entry name" value="Lip_A_acyltrans"/>
    <property type="match status" value="1"/>
</dbReference>
<dbReference type="GO" id="GO:0005886">
    <property type="term" value="C:plasma membrane"/>
    <property type="evidence" value="ECO:0007669"/>
    <property type="project" value="UniProtKB-SubCell"/>
</dbReference>
<dbReference type="GO" id="GO:0009247">
    <property type="term" value="P:glycolipid biosynthetic process"/>
    <property type="evidence" value="ECO:0007669"/>
    <property type="project" value="UniProtKB-ARBA"/>
</dbReference>
<evidence type="ECO:0000256" key="2">
    <source>
        <dbReference type="ARBA" id="ARBA00022475"/>
    </source>
</evidence>
<comment type="subcellular location">
    <subcellularLocation>
        <location evidence="1">Cell inner membrane</location>
    </subcellularLocation>
</comment>
<name>A0A8J6P1V6_9BACT</name>
<evidence type="ECO:0000313" key="9">
    <source>
        <dbReference type="Proteomes" id="UP000605201"/>
    </source>
</evidence>
<dbReference type="InterPro" id="IPR004960">
    <property type="entry name" value="LipA_acyltrans"/>
</dbReference>
<organism evidence="8 9">
    <name type="scientific">Candidatus Desulfatibia vada</name>
    <dbReference type="NCBI Taxonomy" id="2841696"/>
    <lineage>
        <taxon>Bacteria</taxon>
        <taxon>Pseudomonadati</taxon>
        <taxon>Thermodesulfobacteriota</taxon>
        <taxon>Desulfobacteria</taxon>
        <taxon>Desulfobacterales</taxon>
        <taxon>Desulfobacterales incertae sedis</taxon>
        <taxon>Candidatus Desulfatibia</taxon>
    </lineage>
</organism>
<keyword evidence="4" id="KW-0808">Transferase</keyword>
<reference evidence="8 9" key="1">
    <citation type="submission" date="2020-08" db="EMBL/GenBank/DDBJ databases">
        <title>Bridging the membrane lipid divide: bacteria of the FCB group superphylum have the potential to synthesize archaeal ether lipids.</title>
        <authorList>
            <person name="Villanueva L."/>
            <person name="Von Meijenfeldt F.A.B."/>
            <person name="Westbye A.B."/>
            <person name="Yadav S."/>
            <person name="Hopmans E.C."/>
            <person name="Dutilh B.E."/>
            <person name="Sinninghe Damste J.S."/>
        </authorList>
    </citation>
    <scope>NUCLEOTIDE SEQUENCE [LARGE SCALE GENOMIC DNA]</scope>
    <source>
        <strain evidence="8">NIOZ-UU17</strain>
    </source>
</reference>
<evidence type="ECO:0000256" key="3">
    <source>
        <dbReference type="ARBA" id="ARBA00022519"/>
    </source>
</evidence>
<sequence length="325" mass="37977">MKINLSSFLQWRFNIYIFEKLGWRITFFYISILGKLYFFFNRKENWQIKKAVNTVFEDRKSRFEISSITSNVFKGILSHYYEKLFNAYCNSETLRNFVETHMESEGMEAIKQGLSRGKGVLLVTGHYGGVELIPAFLGANNYQVTIVAKFKTEDLRNKSIRQAKKFSTKIIDADNTPNIMKAVCKHLKENRIVITQCDEIEEWKPGRKDCISFLGKPVLLDRTIDILAKRCCAAVVFGVMHREYNHRYKFIATSLEEMAKQSQRSQDISIGALVLQFMEHYIYKYPEGWYQWKKYPVLDIFEPAGMRLEAPLALPLPEPSFGRVY</sequence>
<dbReference type="GO" id="GO:0016746">
    <property type="term" value="F:acyltransferase activity"/>
    <property type="evidence" value="ECO:0007669"/>
    <property type="project" value="UniProtKB-KW"/>
</dbReference>
<dbReference type="EMBL" id="JACNIG010000140">
    <property type="protein sequence ID" value="MBC8431370.1"/>
    <property type="molecule type" value="Genomic_DNA"/>
</dbReference>
<protein>
    <submittedName>
        <fullName evidence="8">Lysophospholipid acyltransferase family protein</fullName>
    </submittedName>
</protein>
<evidence type="ECO:0000256" key="4">
    <source>
        <dbReference type="ARBA" id="ARBA00022679"/>
    </source>
</evidence>
<keyword evidence="6 8" id="KW-0012">Acyltransferase</keyword>
<gene>
    <name evidence="8" type="ORF">H8D96_05575</name>
</gene>
<feature type="transmembrane region" description="Helical" evidence="7">
    <location>
        <begin position="21"/>
        <end position="40"/>
    </location>
</feature>
<keyword evidence="3" id="KW-0997">Cell inner membrane</keyword>
<keyword evidence="7" id="KW-0812">Transmembrane</keyword>
<accession>A0A8J6P1V6</accession>
<keyword evidence="2" id="KW-1003">Cell membrane</keyword>
<dbReference type="AlphaFoldDB" id="A0A8J6P1V6"/>
<keyword evidence="5 7" id="KW-0472">Membrane</keyword>
<evidence type="ECO:0000256" key="6">
    <source>
        <dbReference type="ARBA" id="ARBA00023315"/>
    </source>
</evidence>
<evidence type="ECO:0000256" key="7">
    <source>
        <dbReference type="SAM" id="Phobius"/>
    </source>
</evidence>